<evidence type="ECO:0000256" key="1">
    <source>
        <dbReference type="SAM" id="MobiDB-lite"/>
    </source>
</evidence>
<gene>
    <name evidence="2" type="ORF">WN944_019512</name>
</gene>
<dbReference type="AlphaFoldDB" id="A0AAP0LW39"/>
<evidence type="ECO:0000313" key="3">
    <source>
        <dbReference type="Proteomes" id="UP001428341"/>
    </source>
</evidence>
<organism evidence="2 3">
    <name type="scientific">Citrus x changshan-huyou</name>
    <dbReference type="NCBI Taxonomy" id="2935761"/>
    <lineage>
        <taxon>Eukaryota</taxon>
        <taxon>Viridiplantae</taxon>
        <taxon>Streptophyta</taxon>
        <taxon>Embryophyta</taxon>
        <taxon>Tracheophyta</taxon>
        <taxon>Spermatophyta</taxon>
        <taxon>Magnoliopsida</taxon>
        <taxon>eudicotyledons</taxon>
        <taxon>Gunneridae</taxon>
        <taxon>Pentapetalae</taxon>
        <taxon>rosids</taxon>
        <taxon>malvids</taxon>
        <taxon>Sapindales</taxon>
        <taxon>Rutaceae</taxon>
        <taxon>Aurantioideae</taxon>
        <taxon>Citrus</taxon>
    </lineage>
</organism>
<comment type="caution">
    <text evidence="2">The sequence shown here is derived from an EMBL/GenBank/DDBJ whole genome shotgun (WGS) entry which is preliminary data.</text>
</comment>
<evidence type="ECO:0000313" key="2">
    <source>
        <dbReference type="EMBL" id="KAK9188113.1"/>
    </source>
</evidence>
<feature type="region of interest" description="Disordered" evidence="1">
    <location>
        <begin position="70"/>
        <end position="89"/>
    </location>
</feature>
<keyword evidence="3" id="KW-1185">Reference proteome</keyword>
<proteinExistence type="predicted"/>
<name>A0AAP0LW39_9ROSI</name>
<sequence length="89" mass="9608">MIFIAWVQVAGFASRGFEWLVLGLLLATAEVASYIVAVCLPSFLEAAAAVISRGCWVRKSLLRCGWSCSCTQESRSKPSGGQSTQEPRP</sequence>
<protein>
    <submittedName>
        <fullName evidence="2">Uncharacterized protein</fullName>
    </submittedName>
</protein>
<dbReference type="Proteomes" id="UP001428341">
    <property type="component" value="Unassembled WGS sequence"/>
</dbReference>
<reference evidence="2 3" key="1">
    <citation type="submission" date="2024-05" db="EMBL/GenBank/DDBJ databases">
        <title>Haplotype-resolved chromosome-level genome assembly of Huyou (Citrus changshanensis).</title>
        <authorList>
            <person name="Miao C."/>
            <person name="Chen W."/>
            <person name="Wu Y."/>
            <person name="Wang L."/>
            <person name="Zhao S."/>
            <person name="Grierson D."/>
            <person name="Xu C."/>
            <person name="Chen K."/>
        </authorList>
    </citation>
    <scope>NUCLEOTIDE SEQUENCE [LARGE SCALE GENOMIC DNA]</scope>
    <source>
        <strain evidence="2">01-14</strain>
        <tissue evidence="2">Leaf</tissue>
    </source>
</reference>
<accession>A0AAP0LW39</accession>
<dbReference type="EMBL" id="JBCGBO010000007">
    <property type="protein sequence ID" value="KAK9188113.1"/>
    <property type="molecule type" value="Genomic_DNA"/>
</dbReference>